<accession>A0A443HN98</accession>
<feature type="domain" description="Metallo-beta-lactamase" evidence="5">
    <location>
        <begin position="56"/>
        <end position="275"/>
    </location>
</feature>
<dbReference type="STRING" id="264951.A0A443HN98"/>
<comment type="caution">
    <text evidence="6">The sequence shown here is derived from an EMBL/GenBank/DDBJ whole genome shotgun (WGS) entry which is preliminary data.</text>
</comment>
<evidence type="ECO:0000256" key="4">
    <source>
        <dbReference type="ARBA" id="ARBA00022833"/>
    </source>
</evidence>
<dbReference type="AlphaFoldDB" id="A0A443HN98"/>
<keyword evidence="3" id="KW-0378">Hydrolase</keyword>
<evidence type="ECO:0000256" key="3">
    <source>
        <dbReference type="ARBA" id="ARBA00022801"/>
    </source>
</evidence>
<dbReference type="GeneID" id="39603157"/>
<dbReference type="RefSeq" id="XP_028482896.1">
    <property type="nucleotide sequence ID" value="XM_028633880.1"/>
</dbReference>
<protein>
    <submittedName>
        <fullName evidence="6">Beta-lactamase-like protein</fullName>
    </submittedName>
</protein>
<dbReference type="GO" id="GO:0016787">
    <property type="term" value="F:hydrolase activity"/>
    <property type="evidence" value="ECO:0007669"/>
    <property type="project" value="UniProtKB-KW"/>
</dbReference>
<evidence type="ECO:0000256" key="2">
    <source>
        <dbReference type="ARBA" id="ARBA00022723"/>
    </source>
</evidence>
<dbReference type="Pfam" id="PF00753">
    <property type="entry name" value="Lactamase_B"/>
    <property type="match status" value="1"/>
</dbReference>
<evidence type="ECO:0000313" key="7">
    <source>
        <dbReference type="Proteomes" id="UP000283841"/>
    </source>
</evidence>
<evidence type="ECO:0000259" key="5">
    <source>
        <dbReference type="SMART" id="SM00849"/>
    </source>
</evidence>
<keyword evidence="2" id="KW-0479">Metal-binding</keyword>
<reference evidence="6 7" key="1">
    <citation type="journal article" date="2018" name="Front. Microbiol.">
        <title>Genomic and genetic insights into a cosmopolitan fungus, Paecilomyces variotii (Eurotiales).</title>
        <authorList>
            <person name="Urquhart A.S."/>
            <person name="Mondo S.J."/>
            <person name="Makela M.R."/>
            <person name="Hane J.K."/>
            <person name="Wiebenga A."/>
            <person name="He G."/>
            <person name="Mihaltcheva S."/>
            <person name="Pangilinan J."/>
            <person name="Lipzen A."/>
            <person name="Barry K."/>
            <person name="de Vries R.P."/>
            <person name="Grigoriev I.V."/>
            <person name="Idnurm A."/>
        </authorList>
    </citation>
    <scope>NUCLEOTIDE SEQUENCE [LARGE SCALE GENOMIC DNA]</scope>
    <source>
        <strain evidence="6 7">CBS 101075</strain>
    </source>
</reference>
<dbReference type="SUPFAM" id="SSF56281">
    <property type="entry name" value="Metallo-hydrolase/oxidoreductase"/>
    <property type="match status" value="1"/>
</dbReference>
<dbReference type="InterPro" id="IPR001279">
    <property type="entry name" value="Metallo-B-lactamas"/>
</dbReference>
<comment type="similarity">
    <text evidence="1">Belongs to the metallo-beta-lactamase superfamily.</text>
</comment>
<dbReference type="VEuPathDB" id="FungiDB:C8Q69DRAFT_64559"/>
<organism evidence="6 7">
    <name type="scientific">Byssochlamys spectabilis</name>
    <name type="common">Paecilomyces variotii</name>
    <dbReference type="NCBI Taxonomy" id="264951"/>
    <lineage>
        <taxon>Eukaryota</taxon>
        <taxon>Fungi</taxon>
        <taxon>Dikarya</taxon>
        <taxon>Ascomycota</taxon>
        <taxon>Pezizomycotina</taxon>
        <taxon>Eurotiomycetes</taxon>
        <taxon>Eurotiomycetidae</taxon>
        <taxon>Eurotiales</taxon>
        <taxon>Thermoascaceae</taxon>
        <taxon>Paecilomyces</taxon>
    </lineage>
</organism>
<dbReference type="SMART" id="SM00849">
    <property type="entry name" value="Lactamase_B"/>
    <property type="match status" value="1"/>
</dbReference>
<name>A0A443HN98_BYSSP</name>
<dbReference type="GO" id="GO:0046872">
    <property type="term" value="F:metal ion binding"/>
    <property type="evidence" value="ECO:0007669"/>
    <property type="project" value="UniProtKB-KW"/>
</dbReference>
<dbReference type="Proteomes" id="UP000283841">
    <property type="component" value="Unassembled WGS sequence"/>
</dbReference>
<proteinExistence type="inferred from homology"/>
<dbReference type="PANTHER" id="PTHR42978:SF5">
    <property type="entry name" value="METALLO-BETA-LACTAMASE DOMAIN-CONTAINING PROTEIN"/>
    <property type="match status" value="1"/>
</dbReference>
<dbReference type="PANTHER" id="PTHR42978">
    <property type="entry name" value="QUORUM-QUENCHING LACTONASE YTNP-RELATED-RELATED"/>
    <property type="match status" value="1"/>
</dbReference>
<sequence>MAQTGELKPTKTAALNLPSGSNTCELSILNTTCDMTLPTISLIGPNIKGHENLNLPTFSFYIYNARQNKRVLFDLGSRKDWWNFTPVVLDAVKTKGISGLRITHDVADVLAEGGIDPKTIDAVVWSHFHWDHVGNIQLFPKNVDVVVGAPFKSVFLPGYPTGPNSPFYEADFEGRNIVELEFDGSLKIGQFLAHDYFGDGSFYLLKVPGHTAGHISGLVRTTPDTFVFLGGDVCHFPGAYRPSEYIPMPETLPAETKLDARIPLPCPCSYFTACHPHPEKARTTPFYRVSEDPGSWYEDAPEAQRSVDKLTEFDGDENVFLAIAHDPALQDTLTFFPNGTINDWKAKGWKRTTHWGFVNELPVDGKPGRPALVEGLLKGDLPIQ</sequence>
<keyword evidence="7" id="KW-1185">Reference proteome</keyword>
<dbReference type="CDD" id="cd07730">
    <property type="entry name" value="metallo-hydrolase-like_MBL-fold"/>
    <property type="match status" value="1"/>
</dbReference>
<dbReference type="InterPro" id="IPR051013">
    <property type="entry name" value="MBL_superfamily_lactonases"/>
</dbReference>
<dbReference type="Gene3D" id="3.60.15.10">
    <property type="entry name" value="Ribonuclease Z/Hydroxyacylglutathione hydrolase-like"/>
    <property type="match status" value="1"/>
</dbReference>
<evidence type="ECO:0000256" key="1">
    <source>
        <dbReference type="ARBA" id="ARBA00007749"/>
    </source>
</evidence>
<gene>
    <name evidence="6" type="ORF">C8Q69DRAFT_64559</name>
</gene>
<evidence type="ECO:0000313" key="6">
    <source>
        <dbReference type="EMBL" id="RWQ93251.1"/>
    </source>
</evidence>
<keyword evidence="4" id="KW-0862">Zinc</keyword>
<dbReference type="InterPro" id="IPR036866">
    <property type="entry name" value="RibonucZ/Hydroxyglut_hydro"/>
</dbReference>
<dbReference type="EMBL" id="RCNU01000010">
    <property type="protein sequence ID" value="RWQ93251.1"/>
    <property type="molecule type" value="Genomic_DNA"/>
</dbReference>